<sequence length="105" mass="11740">MYVQFIIQTPRYALGQVTCGFCYSASANGAEGNSSLIPSRWRENGVKRERMAEEDISLLSEMVFGTVAMTYRGSSFKIHSMNSPSCIMCTKVFPATEHNVCKQQK</sequence>
<evidence type="ECO:0000313" key="5">
    <source>
        <dbReference type="Proteomes" id="UP000655588"/>
    </source>
</evidence>
<dbReference type="EMBL" id="WNWW01000405">
    <property type="protein sequence ID" value="KAF3425295.1"/>
    <property type="molecule type" value="Genomic_DNA"/>
</dbReference>
<dbReference type="InterPro" id="IPR037545">
    <property type="entry name" value="DENN_FNIP1/2"/>
</dbReference>
<name>A0A833RXG9_9HYME</name>
<keyword evidence="5" id="KW-1185">Reference proteome</keyword>
<gene>
    <name evidence="4" type="ORF">E2986_04067</name>
</gene>
<comment type="subcellular location">
    <subcellularLocation>
        <location evidence="1">Cytoplasm</location>
    </subcellularLocation>
</comment>
<dbReference type="PANTHER" id="PTHR21634">
    <property type="entry name" value="RE13835P"/>
    <property type="match status" value="1"/>
</dbReference>
<dbReference type="GO" id="GO:0042030">
    <property type="term" value="F:ATPase inhibitor activity"/>
    <property type="evidence" value="ECO:0007669"/>
    <property type="project" value="TreeGrafter"/>
</dbReference>
<protein>
    <recommendedName>
        <fullName evidence="3">UDENN FNIP1/2-type domain-containing protein</fullName>
    </recommendedName>
</protein>
<dbReference type="PANTHER" id="PTHR21634:SF9">
    <property type="entry name" value="RE13835P"/>
    <property type="match status" value="1"/>
</dbReference>
<evidence type="ECO:0000256" key="2">
    <source>
        <dbReference type="ARBA" id="ARBA00022490"/>
    </source>
</evidence>
<dbReference type="Proteomes" id="UP000655588">
    <property type="component" value="Unassembled WGS sequence"/>
</dbReference>
<dbReference type="AlphaFoldDB" id="A0A833RXG9"/>
<dbReference type="GO" id="GO:0051087">
    <property type="term" value="F:protein-folding chaperone binding"/>
    <property type="evidence" value="ECO:0007669"/>
    <property type="project" value="TreeGrafter"/>
</dbReference>
<accession>A0A833RXG9</accession>
<dbReference type="InterPro" id="IPR028084">
    <property type="entry name" value="FNIP_N_dom"/>
</dbReference>
<proteinExistence type="predicted"/>
<organism evidence="4 5">
    <name type="scientific">Frieseomelitta varia</name>
    <dbReference type="NCBI Taxonomy" id="561572"/>
    <lineage>
        <taxon>Eukaryota</taxon>
        <taxon>Metazoa</taxon>
        <taxon>Ecdysozoa</taxon>
        <taxon>Arthropoda</taxon>
        <taxon>Hexapoda</taxon>
        <taxon>Insecta</taxon>
        <taxon>Pterygota</taxon>
        <taxon>Neoptera</taxon>
        <taxon>Endopterygota</taxon>
        <taxon>Hymenoptera</taxon>
        <taxon>Apocrita</taxon>
        <taxon>Aculeata</taxon>
        <taxon>Apoidea</taxon>
        <taxon>Anthophila</taxon>
        <taxon>Apidae</taxon>
        <taxon>Frieseomelitta</taxon>
    </lineage>
</organism>
<evidence type="ECO:0000313" key="4">
    <source>
        <dbReference type="EMBL" id="KAF3425295.1"/>
    </source>
</evidence>
<comment type="caution">
    <text evidence="4">The sequence shown here is derived from an EMBL/GenBank/DDBJ whole genome shotgun (WGS) entry which is preliminary data.</text>
</comment>
<evidence type="ECO:0000256" key="1">
    <source>
        <dbReference type="ARBA" id="ARBA00004496"/>
    </source>
</evidence>
<dbReference type="Pfam" id="PF14636">
    <property type="entry name" value="FNIP_N"/>
    <property type="match status" value="1"/>
</dbReference>
<feature type="domain" description="UDENN FNIP1/2-type" evidence="3">
    <location>
        <begin position="14"/>
        <end position="105"/>
    </location>
</feature>
<dbReference type="GO" id="GO:0005737">
    <property type="term" value="C:cytoplasm"/>
    <property type="evidence" value="ECO:0007669"/>
    <property type="project" value="UniProtKB-SubCell"/>
</dbReference>
<keyword evidence="2" id="KW-0963">Cytoplasm</keyword>
<reference evidence="4" key="1">
    <citation type="submission" date="2019-11" db="EMBL/GenBank/DDBJ databases">
        <title>The nuclear and mitochondrial genomes of Frieseomelitta varia - a highly eusocial stingless bee (Meliponini) with a permanently sterile worker caste.</title>
        <authorList>
            <person name="Freitas F.C.P."/>
            <person name="Lourenco A.P."/>
            <person name="Nunes F.M.F."/>
            <person name="Paschoal A.R."/>
            <person name="Abreu F.C.P."/>
            <person name="Barbin F.O."/>
            <person name="Bataglia L."/>
            <person name="Cardoso-Junior C.A.M."/>
            <person name="Cervoni M.S."/>
            <person name="Silva S.R."/>
            <person name="Dalarmi F."/>
            <person name="Del Lama M.A."/>
            <person name="Depintor T.S."/>
            <person name="Ferreira K.M."/>
            <person name="Goria P.S."/>
            <person name="Jaskot M.C."/>
            <person name="Lago D.C."/>
            <person name="Luna-Lucena D."/>
            <person name="Moda L.M."/>
            <person name="Nascimento L."/>
            <person name="Pedrino M."/>
            <person name="Rabico F.O."/>
            <person name="Sanches F.C."/>
            <person name="Santos D.E."/>
            <person name="Santos C.G."/>
            <person name="Vieira J."/>
            <person name="Lopes T.F."/>
            <person name="Barchuk A.R."/>
            <person name="Hartfelder K."/>
            <person name="Simoes Z.L.P."/>
            <person name="Bitondi M.M.G."/>
            <person name="Pinheiro D.G."/>
        </authorList>
    </citation>
    <scope>NUCLEOTIDE SEQUENCE</scope>
    <source>
        <strain evidence="4">USP_RPSP 00005682</strain>
        <tissue evidence="4">Whole individual</tissue>
    </source>
</reference>
<dbReference type="PROSITE" id="PS51836">
    <property type="entry name" value="DENN_FNIP12"/>
    <property type="match status" value="1"/>
</dbReference>
<evidence type="ECO:0000259" key="3">
    <source>
        <dbReference type="PROSITE" id="PS51836"/>
    </source>
</evidence>